<dbReference type="NCBIfam" id="NF003417">
    <property type="entry name" value="PRK04813.1"/>
    <property type="match status" value="3"/>
</dbReference>
<dbReference type="InterPro" id="IPR041464">
    <property type="entry name" value="TubC_N"/>
</dbReference>
<evidence type="ECO:0000256" key="2">
    <source>
        <dbReference type="ARBA" id="ARBA00022450"/>
    </source>
</evidence>
<dbReference type="InterPro" id="IPR010071">
    <property type="entry name" value="AA_adenyl_dom"/>
</dbReference>
<dbReference type="InterPro" id="IPR042099">
    <property type="entry name" value="ANL_N_sf"/>
</dbReference>
<dbReference type="Gene3D" id="2.30.38.10">
    <property type="entry name" value="Luciferase, Domain 3"/>
    <property type="match status" value="2"/>
</dbReference>
<evidence type="ECO:0000259" key="4">
    <source>
        <dbReference type="PROSITE" id="PS50075"/>
    </source>
</evidence>
<dbReference type="Gene3D" id="1.10.10.1830">
    <property type="entry name" value="Non-ribosomal peptide synthase, adenylation domain"/>
    <property type="match status" value="1"/>
</dbReference>
<dbReference type="Pfam" id="PF13193">
    <property type="entry name" value="AMP-binding_C"/>
    <property type="match status" value="1"/>
</dbReference>
<dbReference type="Pfam" id="PF00501">
    <property type="entry name" value="AMP-binding"/>
    <property type="match status" value="3"/>
</dbReference>
<dbReference type="InterPro" id="IPR025110">
    <property type="entry name" value="AMP-bd_C"/>
</dbReference>
<dbReference type="InterPro" id="IPR036736">
    <property type="entry name" value="ACP-like_sf"/>
</dbReference>
<protein>
    <submittedName>
        <fullName evidence="5">Amino acid adenylation domain-containing protein</fullName>
    </submittedName>
</protein>
<dbReference type="PROSITE" id="PS00455">
    <property type="entry name" value="AMP_BINDING"/>
    <property type="match status" value="2"/>
</dbReference>
<dbReference type="Gene3D" id="3.30.559.10">
    <property type="entry name" value="Chloramphenicol acetyltransferase-like domain"/>
    <property type="match status" value="3"/>
</dbReference>
<dbReference type="Gene3D" id="3.40.50.12780">
    <property type="entry name" value="N-terminal domain of ligase-like"/>
    <property type="match status" value="1"/>
</dbReference>
<comment type="caution">
    <text evidence="5">The sequence shown here is derived from an EMBL/GenBank/DDBJ whole genome shotgun (WGS) entry which is preliminary data.</text>
</comment>
<dbReference type="SMART" id="SM00823">
    <property type="entry name" value="PKS_PP"/>
    <property type="match status" value="2"/>
</dbReference>
<reference evidence="5 6" key="1">
    <citation type="submission" date="2020-07" db="EMBL/GenBank/DDBJ databases">
        <title>Description of Kordia aestuariivivens sp. nov., isolated from a tidal flat.</title>
        <authorList>
            <person name="Park S."/>
            <person name="Yoon J.-H."/>
        </authorList>
    </citation>
    <scope>NUCLEOTIDE SEQUENCE [LARGE SCALE GENOMIC DNA]</scope>
    <source>
        <strain evidence="5 6">YSTF-M3</strain>
    </source>
</reference>
<sequence>MDTFKFIKEINSKGITIDIVDNNLHISASKGVLNEEILNDIKKHKEAILAMHQASIDNTEVKESYALTPAQERFWVLSKFEGGNTAYTINSLLEFNGKLRIDLLTKAFNIIIERHESLRTFFKEDKNNEVRQHIIPFSEINFNINTYNISDVKDVESEKAQILTTEINTPFELTEGPLLRASLLKVSKETHILSFSMHHIISDGWSMEILIKEITYVYSCLLNNAAIDLQPLTIQYKDYTDWIHKKITDLKDEESFWLHKFSGELPIINIPTSQKRPIKKTFNGKSIVDFFSVETTKKIKSFSKENATTLFTTLMAGINGLLYRYTNQNDIIIGIPSSGREHPDLKNQIGLYINTLAIRTKFEKDITFNQLLKIQEKELFDAYSNQNYPFDRLVNKINVDRDTSRSPLFDIMAVIHNQETVMDTTKTEDTSVNSYDTIDSKVSKFDLTFSFIEQEDTLLLDIEYNTDIFKESVIHNLMNHLEMFLTAAINEPEKELGAIVFISENEKNLLLHEYNNSTVAYPKDETVVSLFEKQSKATPNEIAFVFNLKTPYSNSLEKSFTPINVSYNELNIRANQFSDFLLSKYKIKKNELVGILLEKSEWLIPVLLGTLKIGAAYVPIDPNYPEEKVQYLTSFTNCRITINDAILEDFITTTGNYKKSNPAIEITPDQLVHVMFTSGSTGMPKGVMLTHKNIVGFSKPCSYMELNSNTTILSTVSVAFDTTNMEFWAALLNQSKIILVKKNDLLSPQVFKHIVRSNKVNTMFLTSSWFENLIDTDISIFEGITQFLSGGDIESVRHFNLLRSQYPDMQIIHGYGPCEDTTFSTTYKVTKTHLDRIPIGKPMDNSRSYILNEYMQLQPVGIPGILYLGGIGVSKGYYKNEELTNQRFIKNPLNKEETLYNTGDYAKWTEEGDIIFIGRIDRQVKIRGKIIDTKDIENTLTKQDQINQSVVEVKVLKNEKRIIAYVAVNESFDVKKIKETLKKELPIHMIPEIFIEIPALPLTRNGKTDKTKLPIVTEEHLNNANEYIAPKTKTQKVLANIWGSVLAIEKVGISTNFFDLGGHSLLAVRVISLVRKDLKTELVIDDIFEHPTIEELSKCIDAKEEGVLLPQIVSEKRPENIPLSFSQERLWFIDKLQGSINYHIPIILKLNGTYNEADLENSFKKIMQRHEVLRTLFYEQEGAVYQKVESQEHWKLKTITTQNQNLSDVIDEEIWTAFDLSSDYPLRATLLKKAANENILIIVGHHIAFDGWSMPIFVNELVLNYESIIKNEEASLPKLPVQYVDYAIWQKKYINGNILANEIEYWKDKLSALSFLNFPSDFPRPSTQSLQGESIDHSIASDLTKKINAVSKKEGVTPFITLLTAYNILLYKYSGQPDICVGSPVANRDQVEIEPLIGFFLNTLPLRNYVDGDLSFKALLSEVKTTTLRAIAHQKVPFEQIVQKVVKNRDLTKTPLFQTVFILQNNVQAELKEVNELQIDTLSFNQKTTKYDITLSVTETNGEMLIEATYNTDLFKRETIKQLLENYELLLASIVDNVDEKIDSISISSLNKDKLSIPKKYPYQVPTQETILEAIKEKTLKHPSKQALVYQTESLSYHQLDLKSNQIANYISKQGVKENDIVAISLDNPLEMMLTIIGILKSGAAYLPLDRRYPEERTNFIIQNSDVKLIIADKNIKLSEKTESVKCVSLKKIEATSKYDDQELNVTISRKSLAYVIYTSGSTGTPKGVKISHENLVDYFQGFFLNTTTKNCETFGLLSTFAGDLSYTIVYGALVSGGTLHLFSYDDLLNPIAIHNYLSKNSIDCIKMTPSHWKSLETDKPLIPKKLIIFGGEELTGNEIDKIKSQTTQVAIINHYGPSETTIGKTLYLVDINKTYHKVPIGKPFTNSDIYILDKSNNNAGIGMPGELNIGGYGVSSGYLNNIEQSKEKFVPSPFDKNKILYKTGDLARYLPDGNIEFVGRVDHQIKIRGNRVELKEIEAVLLQSDFVDEVFLDVKKDQNATPQIVAYIVPNEGFAKNLIYTYLKSKLPDYMIPSFICEIPAIPLTPNGKINRQKLPLPLKKETAENIKTAPRDITETHVMNIWTEILGNQHIGIHQNFFEIGGHSLLAMQLISAIKLKFNCEIQVKDIFYLPTIAELSSKIKTLNKSTLSPIKKYERPDFIPLSFTQKRLWFLDKVAGSINYHIPIIIRLKGKVDKLLLEKSINAILNRHEVLRTVYKDKDGLPYQKVLEKDTWKLAHTRLSNSSSSMTELIQNQVNTPFKLAEEHPLRGLLIHTPSDEYVLSIIIHHIAFDGWSRSIFINELVQIFNTLKKGEQLNFEALPIQYADFSIWENEQFENGKLAERLEYWKRKLESAASLDLFLDYPRGETQSQKGKLYQFYLDETLSEKLEEQAKKHDASLFMLLIAIFKILLYKYSGQTDISIGTAIANRTAKEVEPLIGFFANTIVLRNNLDLNIPFAEFLKNVKETTLEAYENQDVPFEKIVSEVADKQVTNRNPLFDVGFTLQNNPVAKNTELTDLSLLEEDYEHDSAKVDLTVGVIRVGKELNVDFEYCSDLFNEETIKKMANHFKALLSIFTADPNKLIGNSSILEASDKNEILSRYNTLEINLDKNETILDIFRNQAKLNPNQAAIIVLDKQLITYKELDEKSNQFAHYLAHKGVKKGDMIPLLLENSFSMMVGIIGILKLGAVYIPLSISNSKHLTVAILENANSNLVISETKFDDLFEQNAAYKIIFIDSDAEKLSTFPIANTSVSILPEDASHIMYNWKKGKPHGVISTHKALYSLLNTMHDNYPLESSDRMLLKGDPAVDTTVYELFGWILPGSSLVIPASQKDLDVPSFLNLVRDTNITHLHVSTWYLSFLMSYLRTIIEDSHLSKLKHVVLSDTNLAPDFIKLYKQLGLKAKLISLYGHTETLMHSSHNLHDFSNESVKSNSIGKPFQGNNFYILDSNLALVPDGTVGYLYTSGTQLTDGYLNNSEFTSEKFITNPYGDENHKLLYKTGDLARWSASDAIELVGREDLKVKYRDYRIDLDDIAFALKNHNSIADASVFIKKDEKNSDSLMACILAKETFDEESIKSYLNDIMPAYMIPTSFVEVEEFPMDTNGNVHRKVLQQRVNNYVLNKEYIAPSTTLEKTLVAIWEELLEVEQVGITDDFFDLGGRSLLVISVISKIEEKLNIQLPFLTLFNYTTIKSLANYIQLSSSEPEDAESEYEILDI</sequence>
<feature type="domain" description="Carrier" evidence="4">
    <location>
        <begin position="3128"/>
        <end position="3203"/>
    </location>
</feature>
<dbReference type="PROSITE" id="PS00012">
    <property type="entry name" value="PHOSPHOPANTETHEINE"/>
    <property type="match status" value="2"/>
</dbReference>
<keyword evidence="2" id="KW-0596">Phosphopantetheine</keyword>
<evidence type="ECO:0000256" key="1">
    <source>
        <dbReference type="ARBA" id="ARBA00001957"/>
    </source>
</evidence>
<dbReference type="Pfam" id="PF00668">
    <property type="entry name" value="Condensation"/>
    <property type="match status" value="3"/>
</dbReference>
<accession>A0ABR7QE71</accession>
<dbReference type="InterPro" id="IPR009081">
    <property type="entry name" value="PP-bd_ACP"/>
</dbReference>
<dbReference type="NCBIfam" id="TIGR01733">
    <property type="entry name" value="AA-adenyl-dom"/>
    <property type="match status" value="1"/>
</dbReference>
<comment type="cofactor">
    <cofactor evidence="1">
        <name>pantetheine 4'-phosphate</name>
        <dbReference type="ChEBI" id="CHEBI:47942"/>
    </cofactor>
</comment>
<feature type="domain" description="Carrier" evidence="4">
    <location>
        <begin position="1029"/>
        <end position="1104"/>
    </location>
</feature>
<dbReference type="Pfam" id="PF00550">
    <property type="entry name" value="PP-binding"/>
    <property type="match status" value="3"/>
</dbReference>
<dbReference type="InterPro" id="IPR001242">
    <property type="entry name" value="Condensation_dom"/>
</dbReference>
<dbReference type="EMBL" id="JACGWS010000014">
    <property type="protein sequence ID" value="MBC8756870.1"/>
    <property type="molecule type" value="Genomic_DNA"/>
</dbReference>
<dbReference type="InterPro" id="IPR020845">
    <property type="entry name" value="AMP-binding_CS"/>
</dbReference>
<keyword evidence="6" id="KW-1185">Reference proteome</keyword>
<dbReference type="CDD" id="cd05930">
    <property type="entry name" value="A_NRPS"/>
    <property type="match status" value="2"/>
</dbReference>
<dbReference type="Proteomes" id="UP000619238">
    <property type="component" value="Unassembled WGS sequence"/>
</dbReference>
<name>A0ABR7QE71_9FLAO</name>
<dbReference type="RefSeq" id="WP_187563910.1">
    <property type="nucleotide sequence ID" value="NZ_JACGWS010000014.1"/>
</dbReference>
<gene>
    <name evidence="5" type="ORF">H2O64_19510</name>
</gene>
<dbReference type="PANTHER" id="PTHR45527:SF1">
    <property type="entry name" value="FATTY ACID SYNTHASE"/>
    <property type="match status" value="1"/>
</dbReference>
<dbReference type="SUPFAM" id="SSF56801">
    <property type="entry name" value="Acetyl-CoA synthetase-like"/>
    <property type="match status" value="3"/>
</dbReference>
<dbReference type="SUPFAM" id="SSF47336">
    <property type="entry name" value="ACP-like"/>
    <property type="match status" value="3"/>
</dbReference>
<dbReference type="Gene3D" id="3.30.559.30">
    <property type="entry name" value="Nonribosomal peptide synthetase, condensation domain"/>
    <property type="match status" value="3"/>
</dbReference>
<dbReference type="Gene3D" id="3.30.300.30">
    <property type="match status" value="3"/>
</dbReference>
<keyword evidence="3" id="KW-0597">Phosphoprotein</keyword>
<dbReference type="CDD" id="cd19531">
    <property type="entry name" value="LCL_NRPS-like"/>
    <property type="match status" value="3"/>
</dbReference>
<dbReference type="InterPro" id="IPR023213">
    <property type="entry name" value="CAT-like_dom_sf"/>
</dbReference>
<feature type="domain" description="Carrier" evidence="4">
    <location>
        <begin position="2071"/>
        <end position="2146"/>
    </location>
</feature>
<dbReference type="SUPFAM" id="SSF52777">
    <property type="entry name" value="CoA-dependent acyltransferases"/>
    <property type="match status" value="6"/>
</dbReference>
<dbReference type="InterPro" id="IPR044894">
    <property type="entry name" value="TubC_N_sf"/>
</dbReference>
<dbReference type="Pfam" id="PF18563">
    <property type="entry name" value="TubC_N"/>
    <property type="match status" value="1"/>
</dbReference>
<dbReference type="PANTHER" id="PTHR45527">
    <property type="entry name" value="NONRIBOSOMAL PEPTIDE SYNTHETASE"/>
    <property type="match status" value="1"/>
</dbReference>
<proteinExistence type="predicted"/>
<organism evidence="5 6">
    <name type="scientific">Kordia aestuariivivens</name>
    <dbReference type="NCBI Taxonomy" id="2759037"/>
    <lineage>
        <taxon>Bacteria</taxon>
        <taxon>Pseudomonadati</taxon>
        <taxon>Bacteroidota</taxon>
        <taxon>Flavobacteriia</taxon>
        <taxon>Flavobacteriales</taxon>
        <taxon>Flavobacteriaceae</taxon>
        <taxon>Kordia</taxon>
    </lineage>
</organism>
<evidence type="ECO:0000313" key="6">
    <source>
        <dbReference type="Proteomes" id="UP000619238"/>
    </source>
</evidence>
<dbReference type="InterPro" id="IPR000873">
    <property type="entry name" value="AMP-dep_synth/lig_dom"/>
</dbReference>
<dbReference type="Gene3D" id="1.10.1200.10">
    <property type="entry name" value="ACP-like"/>
    <property type="match status" value="3"/>
</dbReference>
<dbReference type="InterPro" id="IPR020806">
    <property type="entry name" value="PKS_PP-bd"/>
</dbReference>
<dbReference type="InterPro" id="IPR006162">
    <property type="entry name" value="Ppantetheine_attach_site"/>
</dbReference>
<dbReference type="PROSITE" id="PS50075">
    <property type="entry name" value="CARRIER"/>
    <property type="match status" value="3"/>
</dbReference>
<dbReference type="Gene3D" id="3.40.50.980">
    <property type="match status" value="4"/>
</dbReference>
<evidence type="ECO:0000256" key="3">
    <source>
        <dbReference type="ARBA" id="ARBA00022553"/>
    </source>
</evidence>
<dbReference type="InterPro" id="IPR045851">
    <property type="entry name" value="AMP-bd_C_sf"/>
</dbReference>
<evidence type="ECO:0000313" key="5">
    <source>
        <dbReference type="EMBL" id="MBC8756870.1"/>
    </source>
</evidence>